<feature type="transmembrane region" description="Helical" evidence="1">
    <location>
        <begin position="130"/>
        <end position="146"/>
    </location>
</feature>
<evidence type="ECO:0000313" key="3">
    <source>
        <dbReference type="Proteomes" id="UP000059847"/>
    </source>
</evidence>
<keyword evidence="1" id="KW-1133">Transmembrane helix</keyword>
<feature type="transmembrane region" description="Helical" evidence="1">
    <location>
        <begin position="73"/>
        <end position="91"/>
    </location>
</feature>
<dbReference type="RefSeq" id="WP_062533008.1">
    <property type="nucleotide sequence ID" value="NZ_CP012678.1"/>
</dbReference>
<dbReference type="OrthoDB" id="9097160at2"/>
<sequence>MKQILMLLFVVLGGMALALEAAFLGPLGEEIGRLSASLSIFLIGVLVFSVAMIGLKLAGKRNYLAILPKQPRWLLTGGLVGFIYTIVLTIATPLVGVGTTMVGILCGQITASLAIDHFGILGSERRAIDIYRVFALVLIMIALWLIY</sequence>
<dbReference type="Proteomes" id="UP000059847">
    <property type="component" value="Chromosome"/>
</dbReference>
<dbReference type="PANTHER" id="PTHR34821">
    <property type="entry name" value="INNER MEMBRANE PROTEIN YDCZ"/>
    <property type="match status" value="1"/>
</dbReference>
<keyword evidence="1" id="KW-0472">Membrane</keyword>
<evidence type="ECO:0000256" key="1">
    <source>
        <dbReference type="SAM" id="Phobius"/>
    </source>
</evidence>
<proteinExistence type="predicted"/>
<dbReference type="KEGG" id="pur:AOC03_00075"/>
<accession>A0A0M3V8B6</accession>
<name>A0A0M3V8B6_9GAMM</name>
<dbReference type="GO" id="GO:0005886">
    <property type="term" value="C:plasma membrane"/>
    <property type="evidence" value="ECO:0007669"/>
    <property type="project" value="TreeGrafter"/>
</dbReference>
<gene>
    <name evidence="2" type="ORF">AOC03_00075</name>
</gene>
<keyword evidence="3" id="KW-1185">Reference proteome</keyword>
<evidence type="ECO:0000313" key="2">
    <source>
        <dbReference type="EMBL" id="ALF58637.1"/>
    </source>
</evidence>
<dbReference type="AlphaFoldDB" id="A0A0M3V8B6"/>
<feature type="transmembrane region" description="Helical" evidence="1">
    <location>
        <begin position="34"/>
        <end position="53"/>
    </location>
</feature>
<dbReference type="InterPro" id="IPR006750">
    <property type="entry name" value="YdcZ"/>
</dbReference>
<organism evidence="2 3">
    <name type="scientific">Psychrobacter urativorans</name>
    <dbReference type="NCBI Taxonomy" id="45610"/>
    <lineage>
        <taxon>Bacteria</taxon>
        <taxon>Pseudomonadati</taxon>
        <taxon>Pseudomonadota</taxon>
        <taxon>Gammaproteobacteria</taxon>
        <taxon>Moraxellales</taxon>
        <taxon>Moraxellaceae</taxon>
        <taxon>Psychrobacter</taxon>
    </lineage>
</organism>
<dbReference type="Pfam" id="PF04657">
    <property type="entry name" value="DMT_YdcZ"/>
    <property type="match status" value="1"/>
</dbReference>
<reference evidence="2 3" key="1">
    <citation type="submission" date="2015-09" db="EMBL/GenBank/DDBJ databases">
        <title>Complete genome of Psychrobacter urativorans R10.10B.</title>
        <authorList>
            <person name="See-Too W.S."/>
            <person name="Chan K.G."/>
        </authorList>
    </citation>
    <scope>NUCLEOTIDE SEQUENCE [LARGE SCALE GENOMIC DNA]</scope>
    <source>
        <strain evidence="2 3">R10.10B</strain>
    </source>
</reference>
<keyword evidence="1" id="KW-0812">Transmembrane</keyword>
<dbReference type="PANTHER" id="PTHR34821:SF2">
    <property type="entry name" value="INNER MEMBRANE PROTEIN YDCZ"/>
    <property type="match status" value="1"/>
</dbReference>
<dbReference type="EMBL" id="CP012678">
    <property type="protein sequence ID" value="ALF58637.1"/>
    <property type="molecule type" value="Genomic_DNA"/>
</dbReference>
<protein>
    <submittedName>
        <fullName evidence="2">Uncharacterized protein</fullName>
    </submittedName>
</protein>
<feature type="transmembrane region" description="Helical" evidence="1">
    <location>
        <begin position="97"/>
        <end position="118"/>
    </location>
</feature>